<dbReference type="HOGENOM" id="CLU_2791372_0_0_5"/>
<keyword evidence="2" id="KW-1185">Reference proteome</keyword>
<dbReference type="Proteomes" id="UP000001353">
    <property type="component" value="Chromosome"/>
</dbReference>
<name>F7ZG36_ROSLO</name>
<evidence type="ECO:0000313" key="1">
    <source>
        <dbReference type="EMBL" id="AEI94767.1"/>
    </source>
</evidence>
<sequence length="68" mass="7189">MVPAIGAAAAKARFVPHIGHSTGLARRSALAGPAVLRHDRFGLAPVNRLKLSDVGCEPKPPRCRTSHQ</sequence>
<dbReference type="AlphaFoldDB" id="F7ZG36"/>
<gene>
    <name evidence="1" type="ordered locus">RLO149_c028070</name>
</gene>
<accession>F7ZG36</accession>
<organism evidence="1 2">
    <name type="scientific">Roseobacter litoralis (strain ATCC 49566 / DSM 6996 / JCM 21268 / NBRC 15278 / OCh 149)</name>
    <dbReference type="NCBI Taxonomy" id="391595"/>
    <lineage>
        <taxon>Bacteria</taxon>
        <taxon>Pseudomonadati</taxon>
        <taxon>Pseudomonadota</taxon>
        <taxon>Alphaproteobacteria</taxon>
        <taxon>Rhodobacterales</taxon>
        <taxon>Roseobacteraceae</taxon>
        <taxon>Roseobacter</taxon>
    </lineage>
</organism>
<reference evidence="1 2" key="1">
    <citation type="journal article" date="2011" name="BMC Genomics">
        <title>Comparative genome analysis and genome-guided physiological analysis of Roseobacter litoralis.</title>
        <authorList>
            <person name="Kalhoefer D."/>
            <person name="Thole S."/>
            <person name="Voget S."/>
            <person name="Lehmann R."/>
            <person name="Liesegang H."/>
            <person name="Wollher A."/>
            <person name="Daniel R."/>
            <person name="Simon M."/>
            <person name="Brinkhoff T."/>
        </authorList>
    </citation>
    <scope>NUCLEOTIDE SEQUENCE [LARGE SCALE GENOMIC DNA]</scope>
    <source>
        <strain evidence="2">ATCC 49566 / DSM 6996 / JCM 21268 / NBRC 15278 / OCh 149</strain>
    </source>
</reference>
<evidence type="ECO:0000313" key="2">
    <source>
        <dbReference type="Proteomes" id="UP000001353"/>
    </source>
</evidence>
<dbReference type="KEGG" id="rli:RLO149_c028070"/>
<protein>
    <submittedName>
        <fullName evidence="1">Uncharacterized protein</fullName>
    </submittedName>
</protein>
<dbReference type="EMBL" id="CP002623">
    <property type="protein sequence ID" value="AEI94767.1"/>
    <property type="molecule type" value="Genomic_DNA"/>
</dbReference>
<proteinExistence type="predicted"/>